<dbReference type="Proteomes" id="UP000015453">
    <property type="component" value="Unassembled WGS sequence"/>
</dbReference>
<gene>
    <name evidence="2" type="ORF">M569_17674</name>
</gene>
<protein>
    <submittedName>
        <fullName evidence="2">Uncharacterized protein</fullName>
    </submittedName>
</protein>
<evidence type="ECO:0000313" key="3">
    <source>
        <dbReference type="Proteomes" id="UP000015453"/>
    </source>
</evidence>
<accession>S8DCR1</accession>
<evidence type="ECO:0000313" key="2">
    <source>
        <dbReference type="EMBL" id="EPS57147.1"/>
    </source>
</evidence>
<dbReference type="EMBL" id="AUSU01010584">
    <property type="protein sequence ID" value="EPS57147.1"/>
    <property type="molecule type" value="Genomic_DNA"/>
</dbReference>
<feature type="region of interest" description="Disordered" evidence="1">
    <location>
        <begin position="131"/>
        <end position="153"/>
    </location>
</feature>
<organism evidence="2 3">
    <name type="scientific">Genlisea aurea</name>
    <dbReference type="NCBI Taxonomy" id="192259"/>
    <lineage>
        <taxon>Eukaryota</taxon>
        <taxon>Viridiplantae</taxon>
        <taxon>Streptophyta</taxon>
        <taxon>Embryophyta</taxon>
        <taxon>Tracheophyta</taxon>
        <taxon>Spermatophyta</taxon>
        <taxon>Magnoliopsida</taxon>
        <taxon>eudicotyledons</taxon>
        <taxon>Gunneridae</taxon>
        <taxon>Pentapetalae</taxon>
        <taxon>asterids</taxon>
        <taxon>lamiids</taxon>
        <taxon>Lamiales</taxon>
        <taxon>Lentibulariaceae</taxon>
        <taxon>Genlisea</taxon>
    </lineage>
</organism>
<feature type="region of interest" description="Disordered" evidence="1">
    <location>
        <begin position="225"/>
        <end position="247"/>
    </location>
</feature>
<name>S8DCR1_9LAMI</name>
<evidence type="ECO:0000256" key="1">
    <source>
        <dbReference type="SAM" id="MobiDB-lite"/>
    </source>
</evidence>
<comment type="caution">
    <text evidence="2">The sequence shown here is derived from an EMBL/GenBank/DDBJ whole genome shotgun (WGS) entry which is preliminary data.</text>
</comment>
<keyword evidence="3" id="KW-1185">Reference proteome</keyword>
<dbReference type="AlphaFoldDB" id="S8DCR1"/>
<proteinExistence type="predicted"/>
<reference evidence="2 3" key="1">
    <citation type="journal article" date="2013" name="BMC Genomics">
        <title>The miniature genome of a carnivorous plant Genlisea aurea contains a low number of genes and short non-coding sequences.</title>
        <authorList>
            <person name="Leushkin E.V."/>
            <person name="Sutormin R.A."/>
            <person name="Nabieva E.R."/>
            <person name="Penin A.A."/>
            <person name="Kondrashov A.S."/>
            <person name="Logacheva M.D."/>
        </authorList>
    </citation>
    <scope>NUCLEOTIDE SEQUENCE [LARGE SCALE GENOMIC DNA]</scope>
</reference>
<sequence length="247" mass="24911">MTLTNENDLTIRKKLEGMQVLTYAPEPQASALCSGAPPGPEPPKPLAMDKGAYKGGGFGMVGFARPNFKFSFPCPSAAPGAVLGAYAAYEGLKANAGFSAVKGGGPAQGVLGPESRPFAILTGGGSVVAGRPTPPPMGSPQHGAAGPESRFAPHKAGSVTPPPILGNVAVVADCKQVSHVECASGLGDWVVRGKRTFPRPPEIETTAESCLNPLGETPGGVAALGGVPGQPSNGLPDTPCRPQPATW</sequence>